<evidence type="ECO:0000313" key="3">
    <source>
        <dbReference type="WBParaSite" id="EEL_0000299401-mRNA-1"/>
    </source>
</evidence>
<dbReference type="PROSITE" id="PS50948">
    <property type="entry name" value="PAN"/>
    <property type="match status" value="1"/>
</dbReference>
<accession>A0A0R3RND4</accession>
<dbReference type="STRING" id="1147741.A0A0R3RND4"/>
<dbReference type="InterPro" id="IPR052774">
    <property type="entry name" value="Celegans_DevNeuronal_Protein"/>
</dbReference>
<dbReference type="CDD" id="cd01099">
    <property type="entry name" value="PAN_AP_HGF"/>
    <property type="match status" value="1"/>
</dbReference>
<dbReference type="SUPFAM" id="SSF57414">
    <property type="entry name" value="Hairpin loop containing domain-like"/>
    <property type="match status" value="2"/>
</dbReference>
<dbReference type="InterPro" id="IPR003609">
    <property type="entry name" value="Pan_app"/>
</dbReference>
<proteinExistence type="predicted"/>
<reference evidence="3" key="1">
    <citation type="submission" date="2017-02" db="UniProtKB">
        <authorList>
            <consortium name="WormBaseParasite"/>
        </authorList>
    </citation>
    <scope>IDENTIFICATION</scope>
</reference>
<evidence type="ECO:0000313" key="2">
    <source>
        <dbReference type="Proteomes" id="UP000050640"/>
    </source>
</evidence>
<dbReference type="Gene3D" id="3.50.4.10">
    <property type="entry name" value="Hepatocyte Growth Factor"/>
    <property type="match status" value="2"/>
</dbReference>
<organism evidence="2 3">
    <name type="scientific">Elaeophora elaphi</name>
    <dbReference type="NCBI Taxonomy" id="1147741"/>
    <lineage>
        <taxon>Eukaryota</taxon>
        <taxon>Metazoa</taxon>
        <taxon>Ecdysozoa</taxon>
        <taxon>Nematoda</taxon>
        <taxon>Chromadorea</taxon>
        <taxon>Rhabditida</taxon>
        <taxon>Spirurina</taxon>
        <taxon>Spiruromorpha</taxon>
        <taxon>Filarioidea</taxon>
        <taxon>Onchocercidae</taxon>
        <taxon>Elaeophora</taxon>
    </lineage>
</organism>
<dbReference type="GO" id="GO:0009653">
    <property type="term" value="P:anatomical structure morphogenesis"/>
    <property type="evidence" value="ECO:0007669"/>
    <property type="project" value="TreeGrafter"/>
</dbReference>
<evidence type="ECO:0000259" key="1">
    <source>
        <dbReference type="PROSITE" id="PS50948"/>
    </source>
</evidence>
<feature type="domain" description="Apple" evidence="1">
    <location>
        <begin position="105"/>
        <end position="164"/>
    </location>
</feature>
<sequence>RKINLPSCNFRSNERYSFQCVSATYYHNERDCILNLQTRNSFPEQFKQQNDVSYLGMICSVEDSKQRLVNIDLIDGCRQTVDISTSATITPKHAYLIIAVYTDSCFVEMPNHVLHGTAFAAETNISVDACKCYCMGAERRYGIECRSIEYYFDSRTCLLNNLSR</sequence>
<dbReference type="PANTHER" id="PTHR47327">
    <property type="entry name" value="FI18240P1-RELATED"/>
    <property type="match status" value="1"/>
</dbReference>
<dbReference type="AlphaFoldDB" id="A0A0R3RND4"/>
<dbReference type="Proteomes" id="UP000050640">
    <property type="component" value="Unplaced"/>
</dbReference>
<dbReference type="PANTHER" id="PTHR47327:SF1">
    <property type="entry name" value="RE15579P"/>
    <property type="match status" value="1"/>
</dbReference>
<dbReference type="Pfam" id="PF00024">
    <property type="entry name" value="PAN_1"/>
    <property type="match status" value="1"/>
</dbReference>
<dbReference type="WBParaSite" id="EEL_0000299401-mRNA-1">
    <property type="protein sequence ID" value="EEL_0000299401-mRNA-1"/>
    <property type="gene ID" value="EEL_0000299401"/>
</dbReference>
<protein>
    <submittedName>
        <fullName evidence="3">Apple domain-containing protein</fullName>
    </submittedName>
</protein>
<keyword evidence="2" id="KW-1185">Reference proteome</keyword>
<name>A0A0R3RND4_9BILA</name>